<evidence type="ECO:0000313" key="5">
    <source>
        <dbReference type="Proteomes" id="UP000249341"/>
    </source>
</evidence>
<evidence type="ECO:0000259" key="3">
    <source>
        <dbReference type="PROSITE" id="PS50893"/>
    </source>
</evidence>
<dbReference type="Pfam" id="PF00005">
    <property type="entry name" value="ABC_tran"/>
    <property type="match status" value="1"/>
</dbReference>
<keyword evidence="2 4" id="KW-0067">ATP-binding</keyword>
<comment type="caution">
    <text evidence="4">The sequence shown here is derived from an EMBL/GenBank/DDBJ whole genome shotgun (WGS) entry which is preliminary data.</text>
</comment>
<name>A0A327ZLV1_9ACTN</name>
<evidence type="ECO:0000256" key="1">
    <source>
        <dbReference type="ARBA" id="ARBA00022741"/>
    </source>
</evidence>
<organism evidence="4 5">
    <name type="scientific">Actinoplanes lutulentus</name>
    <dbReference type="NCBI Taxonomy" id="1287878"/>
    <lineage>
        <taxon>Bacteria</taxon>
        <taxon>Bacillati</taxon>
        <taxon>Actinomycetota</taxon>
        <taxon>Actinomycetes</taxon>
        <taxon>Micromonosporales</taxon>
        <taxon>Micromonosporaceae</taxon>
        <taxon>Actinoplanes</taxon>
    </lineage>
</organism>
<dbReference type="InterPro" id="IPR027417">
    <property type="entry name" value="P-loop_NTPase"/>
</dbReference>
<dbReference type="PROSITE" id="PS00211">
    <property type="entry name" value="ABC_TRANSPORTER_1"/>
    <property type="match status" value="1"/>
</dbReference>
<dbReference type="Proteomes" id="UP000249341">
    <property type="component" value="Unassembled WGS sequence"/>
</dbReference>
<evidence type="ECO:0000256" key="2">
    <source>
        <dbReference type="ARBA" id="ARBA00022840"/>
    </source>
</evidence>
<proteinExistence type="predicted"/>
<dbReference type="CDD" id="cd03216">
    <property type="entry name" value="ABC_Carb_Monos_I"/>
    <property type="match status" value="1"/>
</dbReference>
<accession>A0A327ZLV1</accession>
<feature type="domain" description="ABC transporter" evidence="3">
    <location>
        <begin position="2"/>
        <end position="242"/>
    </location>
</feature>
<evidence type="ECO:0000313" key="4">
    <source>
        <dbReference type="EMBL" id="RAK43066.1"/>
    </source>
</evidence>
<dbReference type="SUPFAM" id="SSF52540">
    <property type="entry name" value="P-loop containing nucleoside triphosphate hydrolases"/>
    <property type="match status" value="1"/>
</dbReference>
<dbReference type="RefSeq" id="WP_111646879.1">
    <property type="nucleotide sequence ID" value="NZ_JACHWI010000001.1"/>
</dbReference>
<dbReference type="InterPro" id="IPR050107">
    <property type="entry name" value="ABC_carbohydrate_import_ATPase"/>
</dbReference>
<dbReference type="GO" id="GO:0016887">
    <property type="term" value="F:ATP hydrolysis activity"/>
    <property type="evidence" value="ECO:0007669"/>
    <property type="project" value="InterPro"/>
</dbReference>
<dbReference type="OrthoDB" id="7875923at2"/>
<dbReference type="InterPro" id="IPR003593">
    <property type="entry name" value="AAA+_ATPase"/>
</dbReference>
<dbReference type="PANTHER" id="PTHR43790">
    <property type="entry name" value="CARBOHYDRATE TRANSPORT ATP-BINDING PROTEIN MG119-RELATED"/>
    <property type="match status" value="1"/>
</dbReference>
<dbReference type="Gene3D" id="3.40.50.300">
    <property type="entry name" value="P-loop containing nucleotide triphosphate hydrolases"/>
    <property type="match status" value="1"/>
</dbReference>
<dbReference type="GO" id="GO:0005524">
    <property type="term" value="F:ATP binding"/>
    <property type="evidence" value="ECO:0007669"/>
    <property type="project" value="UniProtKB-KW"/>
</dbReference>
<gene>
    <name evidence="4" type="ORF">B0I29_101196</name>
</gene>
<dbReference type="SMART" id="SM00382">
    <property type="entry name" value="AAA"/>
    <property type="match status" value="1"/>
</dbReference>
<keyword evidence="1" id="KW-0547">Nucleotide-binding</keyword>
<dbReference type="PROSITE" id="PS50893">
    <property type="entry name" value="ABC_TRANSPORTER_2"/>
    <property type="match status" value="1"/>
</dbReference>
<dbReference type="PANTHER" id="PTHR43790:SF8">
    <property type="entry name" value="SUGAR ABC TRANSPORTER ATP-BINDING PROTEIN"/>
    <property type="match status" value="1"/>
</dbReference>
<keyword evidence="5" id="KW-1185">Reference proteome</keyword>
<dbReference type="InterPro" id="IPR003439">
    <property type="entry name" value="ABC_transporter-like_ATP-bd"/>
</dbReference>
<dbReference type="InterPro" id="IPR017871">
    <property type="entry name" value="ABC_transporter-like_CS"/>
</dbReference>
<dbReference type="EMBL" id="QLMJ01000001">
    <property type="protein sequence ID" value="RAK43066.1"/>
    <property type="molecule type" value="Genomic_DNA"/>
</dbReference>
<sequence length="244" mass="26519">MINVDSVSLSFGSVRALVDVSLTINKGEITALVGDNGAGKSTLVRCISGIHRPQSGTISLDGEPLHFKNPEEAREAGIETVHQNLALVEDLTVWQNLFLNRELVHRIGPFAVLDKRGMQRQAKEMVSTLAVNVPAVRNRVRRLSGGQRQAVAICRAASFSSRLVIMDEPTAALGVQETARVEELILRLRDEGHAVLLISHNFAQVMRLSNQVWVMRAGRCVGGRRTEATSGEEIVALITGAKNG</sequence>
<protein>
    <submittedName>
        <fullName evidence="4">D-xylose transport system ATP-binding protein</fullName>
    </submittedName>
</protein>
<dbReference type="AlphaFoldDB" id="A0A327ZLV1"/>
<reference evidence="4 5" key="1">
    <citation type="submission" date="2018-06" db="EMBL/GenBank/DDBJ databases">
        <title>Genomic Encyclopedia of Type Strains, Phase III (KMG-III): the genomes of soil and plant-associated and newly described type strains.</title>
        <authorList>
            <person name="Whitman W."/>
        </authorList>
    </citation>
    <scope>NUCLEOTIDE SEQUENCE [LARGE SCALE GENOMIC DNA]</scope>
    <source>
        <strain evidence="4 5">CGMCC 4.7090</strain>
    </source>
</reference>